<keyword evidence="2" id="KW-1185">Reference proteome</keyword>
<name>A0ABR3J7G6_9AGAR</name>
<dbReference type="Proteomes" id="UP001556367">
    <property type="component" value="Unassembled WGS sequence"/>
</dbReference>
<proteinExistence type="predicted"/>
<sequence length="128" mass="14083">MVATPGVDDVKGLIQGRIGDAGAKIKGQHCLFKPLDDSGNRSDDEDDSIPVNLEKAETRKQFGSIVSLPMLNFEQAMIWITGPSTQLRQSKPWRPSREPYLPLLLINCRGHDVGQGPLLESPTKKCCL</sequence>
<comment type="caution">
    <text evidence="1">The sequence shown here is derived from an EMBL/GenBank/DDBJ whole genome shotgun (WGS) entry which is preliminary data.</text>
</comment>
<reference evidence="2" key="1">
    <citation type="submission" date="2024-06" db="EMBL/GenBank/DDBJ databases">
        <title>Multi-omics analyses provide insights into the biosynthesis of the anticancer antibiotic pleurotin in Hohenbuehelia grisea.</title>
        <authorList>
            <person name="Weaver J.A."/>
            <person name="Alberti F."/>
        </authorList>
    </citation>
    <scope>NUCLEOTIDE SEQUENCE [LARGE SCALE GENOMIC DNA]</scope>
    <source>
        <strain evidence="2">T-177</strain>
    </source>
</reference>
<organism evidence="1 2">
    <name type="scientific">Hohenbuehelia grisea</name>
    <dbReference type="NCBI Taxonomy" id="104357"/>
    <lineage>
        <taxon>Eukaryota</taxon>
        <taxon>Fungi</taxon>
        <taxon>Dikarya</taxon>
        <taxon>Basidiomycota</taxon>
        <taxon>Agaricomycotina</taxon>
        <taxon>Agaricomycetes</taxon>
        <taxon>Agaricomycetidae</taxon>
        <taxon>Agaricales</taxon>
        <taxon>Pleurotineae</taxon>
        <taxon>Pleurotaceae</taxon>
        <taxon>Hohenbuehelia</taxon>
    </lineage>
</organism>
<evidence type="ECO:0000313" key="2">
    <source>
        <dbReference type="Proteomes" id="UP001556367"/>
    </source>
</evidence>
<accession>A0ABR3J7G6</accession>
<dbReference type="EMBL" id="JASNQZ010000011">
    <property type="protein sequence ID" value="KAL0951452.1"/>
    <property type="molecule type" value="Genomic_DNA"/>
</dbReference>
<gene>
    <name evidence="1" type="ORF">HGRIS_008141</name>
</gene>
<evidence type="ECO:0000313" key="1">
    <source>
        <dbReference type="EMBL" id="KAL0951452.1"/>
    </source>
</evidence>
<protein>
    <submittedName>
        <fullName evidence="1">Uncharacterized protein</fullName>
    </submittedName>
</protein>